<evidence type="ECO:0000313" key="3">
    <source>
        <dbReference type="EMBL" id="MFC7326168.1"/>
    </source>
</evidence>
<dbReference type="RefSeq" id="WP_379867952.1">
    <property type="nucleotide sequence ID" value="NZ_JBHTBH010000001.1"/>
</dbReference>
<accession>A0ABW2KA09</accession>
<dbReference type="Pfam" id="PF26340">
    <property type="entry name" value="DNA-SBD_ScoMcrA"/>
    <property type="match status" value="1"/>
</dbReference>
<dbReference type="InterPro" id="IPR011396">
    <property type="entry name" value="PT_DNA_restrict"/>
</dbReference>
<gene>
    <name evidence="3" type="ORF">ACFQRF_00315</name>
</gene>
<dbReference type="InterPro" id="IPR058813">
    <property type="entry name" value="DNA-SBD_ScoMcrA"/>
</dbReference>
<reference evidence="4" key="1">
    <citation type="journal article" date="2019" name="Int. J. Syst. Evol. Microbiol.">
        <title>The Global Catalogue of Microorganisms (GCM) 10K type strain sequencing project: providing services to taxonomists for standard genome sequencing and annotation.</title>
        <authorList>
            <consortium name="The Broad Institute Genomics Platform"/>
            <consortium name="The Broad Institute Genome Sequencing Center for Infectious Disease"/>
            <person name="Wu L."/>
            <person name="Ma J."/>
        </authorList>
    </citation>
    <scope>NUCLEOTIDE SEQUENCE [LARGE SCALE GENOMIC DNA]</scope>
    <source>
        <strain evidence="4">CGMCC 4.7382</strain>
    </source>
</reference>
<dbReference type="Pfam" id="PF13391">
    <property type="entry name" value="HNH_2"/>
    <property type="match status" value="1"/>
</dbReference>
<dbReference type="GO" id="GO:0003677">
    <property type="term" value="F:DNA binding"/>
    <property type="evidence" value="ECO:0007669"/>
    <property type="project" value="UniProtKB-KW"/>
</dbReference>
<evidence type="ECO:0000313" key="4">
    <source>
        <dbReference type="Proteomes" id="UP001596540"/>
    </source>
</evidence>
<dbReference type="GO" id="GO:0004519">
    <property type="term" value="F:endonuclease activity"/>
    <property type="evidence" value="ECO:0007669"/>
    <property type="project" value="UniProtKB-KW"/>
</dbReference>
<sequence>MDVVERVAGIRMGRSGGGRAPHKPLLLLYALGRFQRSGPGPIRYAEAEGPLKRLIRDFAPPRAGGPYYPFHHLANDDGVWVVSSDRGPGSPGASPKMLRESGAVGRLGPEIVRELVARPEVLPVLARVLLDDNFEPSLHSDICRAVGLDLADAGYTHVPARGGRRRDPVFRVAVLRAYEYMCAFCGYEGRLDDGAAVGLDAAHVRWWAFDGPDSVDNGLCLCALHHKLFDKGVLGLTDDRLIAVSAAFVGRTAAARAQVHALAGRELCGPAPAATGVRTDHIAWHRREVFHGEPRVPA</sequence>
<dbReference type="CDD" id="cd00085">
    <property type="entry name" value="HNHc"/>
    <property type="match status" value="1"/>
</dbReference>
<evidence type="ECO:0000259" key="2">
    <source>
        <dbReference type="Pfam" id="PF26340"/>
    </source>
</evidence>
<feature type="domain" description="HNH nuclease" evidence="1">
    <location>
        <begin position="182"/>
        <end position="235"/>
    </location>
</feature>
<organism evidence="3 4">
    <name type="scientific">Marinactinospora rubrisoli</name>
    <dbReference type="NCBI Taxonomy" id="2715399"/>
    <lineage>
        <taxon>Bacteria</taxon>
        <taxon>Bacillati</taxon>
        <taxon>Actinomycetota</taxon>
        <taxon>Actinomycetes</taxon>
        <taxon>Streptosporangiales</taxon>
        <taxon>Nocardiopsidaceae</taxon>
        <taxon>Marinactinospora</taxon>
    </lineage>
</organism>
<dbReference type="Proteomes" id="UP001596540">
    <property type="component" value="Unassembled WGS sequence"/>
</dbReference>
<protein>
    <submittedName>
        <fullName evidence="3">Phosphorothioated DNA-binding restriction endonuclease</fullName>
    </submittedName>
</protein>
<keyword evidence="3" id="KW-0540">Nuclease</keyword>
<comment type="caution">
    <text evidence="3">The sequence shown here is derived from an EMBL/GenBank/DDBJ whole genome shotgun (WGS) entry which is preliminary data.</text>
</comment>
<keyword evidence="4" id="KW-1185">Reference proteome</keyword>
<keyword evidence="3" id="KW-0238">DNA-binding</keyword>
<dbReference type="NCBIfam" id="NF045808">
    <property type="entry name" value="PT-DNA_restrict"/>
    <property type="match status" value="1"/>
</dbReference>
<feature type="domain" description="ScoMcrA-like DNA sulfur-binding" evidence="2">
    <location>
        <begin position="2"/>
        <end position="149"/>
    </location>
</feature>
<dbReference type="EMBL" id="JBHTBH010000001">
    <property type="protein sequence ID" value="MFC7326168.1"/>
    <property type="molecule type" value="Genomic_DNA"/>
</dbReference>
<evidence type="ECO:0000259" key="1">
    <source>
        <dbReference type="Pfam" id="PF13391"/>
    </source>
</evidence>
<proteinExistence type="predicted"/>
<dbReference type="PIRSF" id="PIRSF030850">
    <property type="entry name" value="UCP030850"/>
    <property type="match status" value="1"/>
</dbReference>
<dbReference type="InterPro" id="IPR003615">
    <property type="entry name" value="HNH_nuc"/>
</dbReference>
<name>A0ABW2KA09_9ACTN</name>
<keyword evidence="3" id="KW-0255">Endonuclease</keyword>
<keyword evidence="3" id="KW-0378">Hydrolase</keyword>